<evidence type="ECO:0000313" key="1">
    <source>
        <dbReference type="EMBL" id="CDS41288.1"/>
    </source>
</evidence>
<name>A0A068YGC9_ECHMU</name>
<organism evidence="1 2">
    <name type="scientific">Echinococcus multilocularis</name>
    <name type="common">Fox tapeworm</name>
    <dbReference type="NCBI Taxonomy" id="6211"/>
    <lineage>
        <taxon>Eukaryota</taxon>
        <taxon>Metazoa</taxon>
        <taxon>Spiralia</taxon>
        <taxon>Lophotrochozoa</taxon>
        <taxon>Platyhelminthes</taxon>
        <taxon>Cestoda</taxon>
        <taxon>Eucestoda</taxon>
        <taxon>Cyclophyllidea</taxon>
        <taxon>Taeniidae</taxon>
        <taxon>Echinococcus</taxon>
    </lineage>
</organism>
<reference evidence="1" key="1">
    <citation type="journal article" date="2013" name="Nature">
        <title>The genomes of four tapeworm species reveal adaptations to parasitism.</title>
        <authorList>
            <person name="Tsai I.J."/>
            <person name="Zarowiecki M."/>
            <person name="Holroyd N."/>
            <person name="Garciarrubio A."/>
            <person name="Sanchez-Flores A."/>
            <person name="Brooks K.L."/>
            <person name="Tracey A."/>
            <person name="Bobes R.J."/>
            <person name="Fragoso G."/>
            <person name="Sciutto E."/>
            <person name="Aslett M."/>
            <person name="Beasley H."/>
            <person name="Bennett H.M."/>
            <person name="Cai J."/>
            <person name="Camicia F."/>
            <person name="Clark R."/>
            <person name="Cucher M."/>
            <person name="De Silva N."/>
            <person name="Day T.A."/>
            <person name="Deplazes P."/>
            <person name="Estrada K."/>
            <person name="Fernandez C."/>
            <person name="Holland P.W."/>
            <person name="Hou J."/>
            <person name="Hu S."/>
            <person name="Huckvale T."/>
            <person name="Hung S.S."/>
            <person name="Kamenetzky L."/>
            <person name="Keane J.A."/>
            <person name="Kiss F."/>
            <person name="Koziol U."/>
            <person name="Lambert O."/>
            <person name="Liu K."/>
            <person name="Luo X."/>
            <person name="Luo Y."/>
            <person name="Macchiaroli N."/>
            <person name="Nichol S."/>
            <person name="Paps J."/>
            <person name="Parkinson J."/>
            <person name="Pouchkina-Stantcheva N."/>
            <person name="Riddiford N."/>
            <person name="Rosenzvit M."/>
            <person name="Salinas G."/>
            <person name="Wasmuth J.D."/>
            <person name="Zamanian M."/>
            <person name="Zheng Y."/>
            <person name="Cai X."/>
            <person name="Soberon X."/>
            <person name="Olson P.D."/>
            <person name="Laclette J.P."/>
            <person name="Brehm K."/>
            <person name="Berriman M."/>
            <person name="Garciarrubio A."/>
            <person name="Bobes R.J."/>
            <person name="Fragoso G."/>
            <person name="Sanchez-Flores A."/>
            <person name="Estrada K."/>
            <person name="Cevallos M.A."/>
            <person name="Morett E."/>
            <person name="Gonzalez V."/>
            <person name="Portillo T."/>
            <person name="Ochoa-Leyva A."/>
            <person name="Jose M.V."/>
            <person name="Sciutto E."/>
            <person name="Landa A."/>
            <person name="Jimenez L."/>
            <person name="Valdes V."/>
            <person name="Carrero J.C."/>
            <person name="Larralde C."/>
            <person name="Morales-Montor J."/>
            <person name="Limon-Lason J."/>
            <person name="Soberon X."/>
            <person name="Laclette J.P."/>
        </authorList>
    </citation>
    <scope>NUCLEOTIDE SEQUENCE [LARGE SCALE GENOMIC DNA]</scope>
</reference>
<accession>A0A068YGC9</accession>
<protein>
    <submittedName>
        <fullName evidence="1">Uncharacterized protein</fullName>
    </submittedName>
</protein>
<dbReference type="AlphaFoldDB" id="A0A068YGC9"/>
<proteinExistence type="predicted"/>
<dbReference type="Proteomes" id="UP000017246">
    <property type="component" value="Unassembled WGS sequence"/>
</dbReference>
<reference evidence="1" key="2">
    <citation type="submission" date="2015-11" db="EMBL/GenBank/DDBJ databases">
        <authorList>
            <person name="Zhang Y."/>
            <person name="Guo Z."/>
        </authorList>
    </citation>
    <scope>NUCLEOTIDE SEQUENCE</scope>
</reference>
<evidence type="ECO:0000313" key="2">
    <source>
        <dbReference type="Proteomes" id="UP000017246"/>
    </source>
</evidence>
<gene>
    <name evidence="1" type="ORF">EmuJ_000892400</name>
</gene>
<sequence>MPRRVKANHFGQATFRLAIFGMRIKHAGLNLSHPSSAAPRDFPEDERNAILRQNNVNRQRCTRLLA</sequence>
<keyword evidence="2" id="KW-1185">Reference proteome</keyword>
<dbReference type="EMBL" id="LN902841">
    <property type="protein sequence ID" value="CDS41288.1"/>
    <property type="molecule type" value="Genomic_DNA"/>
</dbReference>